<evidence type="ECO:0000256" key="1">
    <source>
        <dbReference type="ARBA" id="ARBA00012528"/>
    </source>
</evidence>
<name>A0ABS9SBL9_9GAMM</name>
<dbReference type="Pfam" id="PF00990">
    <property type="entry name" value="GGDEF"/>
    <property type="match status" value="1"/>
</dbReference>
<reference evidence="4 5" key="1">
    <citation type="submission" date="2022-03" db="EMBL/GenBank/DDBJ databases">
        <title>Genomic signatures underlying metal tolerance in selected Arctic bacterial isolates.</title>
        <authorList>
            <person name="Thomas F.A."/>
            <person name="Venkatachalam S."/>
            <person name="Krishnan K.P."/>
        </authorList>
    </citation>
    <scope>NUCLEOTIDE SEQUENCE [LARGE SCALE GENOMIC DNA]</scope>
    <source>
        <strain evidence="4 5">HM116</strain>
    </source>
</reference>
<dbReference type="PANTHER" id="PTHR45138:SF9">
    <property type="entry name" value="DIGUANYLATE CYCLASE DGCM-RELATED"/>
    <property type="match status" value="1"/>
</dbReference>
<dbReference type="SMART" id="SM00267">
    <property type="entry name" value="GGDEF"/>
    <property type="match status" value="1"/>
</dbReference>
<comment type="catalytic activity">
    <reaction evidence="2">
        <text>2 GTP = 3',3'-c-di-GMP + 2 diphosphate</text>
        <dbReference type="Rhea" id="RHEA:24898"/>
        <dbReference type="ChEBI" id="CHEBI:33019"/>
        <dbReference type="ChEBI" id="CHEBI:37565"/>
        <dbReference type="ChEBI" id="CHEBI:58805"/>
        <dbReference type="EC" id="2.7.7.65"/>
    </reaction>
</comment>
<dbReference type="PROSITE" id="PS50887">
    <property type="entry name" value="GGDEF"/>
    <property type="match status" value="1"/>
</dbReference>
<proteinExistence type="predicted"/>
<dbReference type="EMBL" id="JAKVTW010000019">
    <property type="protein sequence ID" value="MCH4813506.1"/>
    <property type="molecule type" value="Genomic_DNA"/>
</dbReference>
<dbReference type="InterPro" id="IPR050469">
    <property type="entry name" value="Diguanylate_Cyclase"/>
</dbReference>
<comment type="caution">
    <text evidence="4">The sequence shown here is derived from an EMBL/GenBank/DDBJ whole genome shotgun (WGS) entry which is preliminary data.</text>
</comment>
<evidence type="ECO:0000313" key="4">
    <source>
        <dbReference type="EMBL" id="MCH4813506.1"/>
    </source>
</evidence>
<dbReference type="SUPFAM" id="SSF55073">
    <property type="entry name" value="Nucleotide cyclase"/>
    <property type="match status" value="1"/>
</dbReference>
<dbReference type="InterPro" id="IPR029787">
    <property type="entry name" value="Nucleotide_cyclase"/>
</dbReference>
<dbReference type="CDD" id="cd01949">
    <property type="entry name" value="GGDEF"/>
    <property type="match status" value="1"/>
</dbReference>
<gene>
    <name evidence="4" type="ORF">MLE19_19410</name>
</gene>
<protein>
    <recommendedName>
        <fullName evidence="1">diguanylate cyclase</fullName>
        <ecNumber evidence="1">2.7.7.65</ecNumber>
    </recommendedName>
</protein>
<dbReference type="InterPro" id="IPR000160">
    <property type="entry name" value="GGDEF_dom"/>
</dbReference>
<evidence type="ECO:0000256" key="2">
    <source>
        <dbReference type="ARBA" id="ARBA00034247"/>
    </source>
</evidence>
<feature type="domain" description="GGDEF" evidence="3">
    <location>
        <begin position="31"/>
        <end position="164"/>
    </location>
</feature>
<accession>A0ABS9SBL9</accession>
<dbReference type="InterPro" id="IPR043128">
    <property type="entry name" value="Rev_trsase/Diguanyl_cyclase"/>
</dbReference>
<sequence length="183" mass="20464">MLTDELTGLYNRRHLVNVAFAALTQAKREKTSLSILLLDLDFFKRVNDTYGHPIGDEVLRQVSERLRQCSRPTDTLGRIGGEEFCLLMPATHTHDALQVAERLRREIESIALKGLELNATPTVSIGVTTSNGGSFTFDELYSFADKALYQAKELGRNRVESVLPPKTSNFDNIEGAYTHSVIH</sequence>
<dbReference type="Gene3D" id="3.30.70.270">
    <property type="match status" value="1"/>
</dbReference>
<dbReference type="Proteomes" id="UP001320609">
    <property type="component" value="Unassembled WGS sequence"/>
</dbReference>
<organism evidence="4 5">
    <name type="scientific">Vreelandella neptunia</name>
    <dbReference type="NCBI Taxonomy" id="115551"/>
    <lineage>
        <taxon>Bacteria</taxon>
        <taxon>Pseudomonadati</taxon>
        <taxon>Pseudomonadota</taxon>
        <taxon>Gammaproteobacteria</taxon>
        <taxon>Oceanospirillales</taxon>
        <taxon>Halomonadaceae</taxon>
        <taxon>Vreelandella</taxon>
    </lineage>
</organism>
<keyword evidence="5" id="KW-1185">Reference proteome</keyword>
<dbReference type="NCBIfam" id="TIGR00254">
    <property type="entry name" value="GGDEF"/>
    <property type="match status" value="1"/>
</dbReference>
<evidence type="ECO:0000259" key="3">
    <source>
        <dbReference type="PROSITE" id="PS50887"/>
    </source>
</evidence>
<evidence type="ECO:0000313" key="5">
    <source>
        <dbReference type="Proteomes" id="UP001320609"/>
    </source>
</evidence>
<dbReference type="PANTHER" id="PTHR45138">
    <property type="entry name" value="REGULATORY COMPONENTS OF SENSORY TRANSDUCTION SYSTEM"/>
    <property type="match status" value="1"/>
</dbReference>
<dbReference type="EC" id="2.7.7.65" evidence="1"/>